<keyword evidence="4" id="KW-0934">Plastid</keyword>
<evidence type="ECO:0000256" key="4">
    <source>
        <dbReference type="ARBA" id="ARBA00022640"/>
    </source>
</evidence>
<dbReference type="PANTHER" id="PTHR31403:SF11">
    <property type="entry name" value="OS12G0614500 PROTEIN"/>
    <property type="match status" value="1"/>
</dbReference>
<keyword evidence="8" id="KW-0443">Lipid metabolism</keyword>
<dbReference type="Pfam" id="PF01764">
    <property type="entry name" value="Lipase_3"/>
    <property type="match status" value="1"/>
</dbReference>
<dbReference type="InterPro" id="IPR029058">
    <property type="entry name" value="AB_hydrolase_fold"/>
</dbReference>
<dbReference type="EMBL" id="CAKMRJ010001759">
    <property type="protein sequence ID" value="CAH1424609.1"/>
    <property type="molecule type" value="Genomic_DNA"/>
</dbReference>
<reference evidence="10 11" key="1">
    <citation type="submission" date="2022-01" db="EMBL/GenBank/DDBJ databases">
        <authorList>
            <person name="Xiong W."/>
            <person name="Schranz E."/>
        </authorList>
    </citation>
    <scope>NUCLEOTIDE SEQUENCE [LARGE SCALE GENOMIC DNA]</scope>
</reference>
<evidence type="ECO:0000313" key="11">
    <source>
        <dbReference type="Proteomes" id="UP001157418"/>
    </source>
</evidence>
<keyword evidence="6" id="KW-0809">Transit peptide</keyword>
<evidence type="ECO:0000256" key="8">
    <source>
        <dbReference type="ARBA" id="ARBA00023098"/>
    </source>
</evidence>
<comment type="similarity">
    <text evidence="2">Belongs to the AB hydrolase superfamily. Lipase family.</text>
</comment>
<dbReference type="GO" id="GO:0008970">
    <property type="term" value="F:phospholipase A1 activity"/>
    <property type="evidence" value="ECO:0007669"/>
    <property type="project" value="UniProtKB-ARBA"/>
</dbReference>
<evidence type="ECO:0000256" key="5">
    <source>
        <dbReference type="ARBA" id="ARBA00022801"/>
    </source>
</evidence>
<evidence type="ECO:0000256" key="7">
    <source>
        <dbReference type="ARBA" id="ARBA00022963"/>
    </source>
</evidence>
<comment type="caution">
    <text evidence="10">The sequence shown here is derived from an EMBL/GenBank/DDBJ whole genome shotgun (WGS) entry which is preliminary data.</text>
</comment>
<feature type="domain" description="Fungal lipase-type" evidence="9">
    <location>
        <begin position="81"/>
        <end position="189"/>
    </location>
</feature>
<evidence type="ECO:0000256" key="1">
    <source>
        <dbReference type="ARBA" id="ARBA00004229"/>
    </source>
</evidence>
<dbReference type="SUPFAM" id="SSF53474">
    <property type="entry name" value="alpha/beta-Hydrolases"/>
    <property type="match status" value="1"/>
</dbReference>
<comment type="subcellular location">
    <subcellularLocation>
        <location evidence="1">Plastid</location>
        <location evidence="1">Chloroplast</location>
    </subcellularLocation>
</comment>
<gene>
    <name evidence="10" type="ORF">LVIROSA_LOCUS11800</name>
</gene>
<organism evidence="10 11">
    <name type="scientific">Lactuca virosa</name>
    <dbReference type="NCBI Taxonomy" id="75947"/>
    <lineage>
        <taxon>Eukaryota</taxon>
        <taxon>Viridiplantae</taxon>
        <taxon>Streptophyta</taxon>
        <taxon>Embryophyta</taxon>
        <taxon>Tracheophyta</taxon>
        <taxon>Spermatophyta</taxon>
        <taxon>Magnoliopsida</taxon>
        <taxon>eudicotyledons</taxon>
        <taxon>Gunneridae</taxon>
        <taxon>Pentapetalae</taxon>
        <taxon>asterids</taxon>
        <taxon>campanulids</taxon>
        <taxon>Asterales</taxon>
        <taxon>Asteraceae</taxon>
        <taxon>Cichorioideae</taxon>
        <taxon>Cichorieae</taxon>
        <taxon>Lactucinae</taxon>
        <taxon>Lactuca</taxon>
    </lineage>
</organism>
<dbReference type="AlphaFoldDB" id="A0AAU9MKE0"/>
<evidence type="ECO:0000313" key="10">
    <source>
        <dbReference type="EMBL" id="CAH1424609.1"/>
    </source>
</evidence>
<keyword evidence="3" id="KW-0150">Chloroplast</keyword>
<keyword evidence="5" id="KW-0378">Hydrolase</keyword>
<dbReference type="Gene3D" id="3.40.50.1820">
    <property type="entry name" value="alpha/beta hydrolase"/>
    <property type="match status" value="1"/>
</dbReference>
<evidence type="ECO:0000259" key="9">
    <source>
        <dbReference type="Pfam" id="PF01764"/>
    </source>
</evidence>
<dbReference type="InterPro" id="IPR002921">
    <property type="entry name" value="Fungal_lipase-type"/>
</dbReference>
<accession>A0AAU9MKE0</accession>
<dbReference type="PANTHER" id="PTHR31403">
    <property type="entry name" value="PHOSPHOLIPASE A1-IBETA2, CHLOROPLASTIC"/>
    <property type="match status" value="1"/>
</dbReference>
<dbReference type="GO" id="GO:0009507">
    <property type="term" value="C:chloroplast"/>
    <property type="evidence" value="ECO:0007669"/>
    <property type="project" value="UniProtKB-SubCell"/>
</dbReference>
<proteinExistence type="inferred from homology"/>
<dbReference type="GO" id="GO:0047714">
    <property type="term" value="F:galactolipase activity"/>
    <property type="evidence" value="ECO:0007669"/>
    <property type="project" value="UniProtKB-ARBA"/>
</dbReference>
<evidence type="ECO:0000256" key="3">
    <source>
        <dbReference type="ARBA" id="ARBA00022528"/>
    </source>
</evidence>
<name>A0AAU9MKE0_9ASTR</name>
<evidence type="ECO:0000256" key="6">
    <source>
        <dbReference type="ARBA" id="ARBA00022946"/>
    </source>
</evidence>
<protein>
    <recommendedName>
        <fullName evidence="9">Fungal lipase-type domain-containing protein</fullName>
    </recommendedName>
</protein>
<dbReference type="GO" id="GO:0016042">
    <property type="term" value="P:lipid catabolic process"/>
    <property type="evidence" value="ECO:0007669"/>
    <property type="project" value="UniProtKB-KW"/>
</dbReference>
<sequence>MFHVRSNLNCFQKTRIYKRHNMKHVYDVRKYIYAMSQFEIPRWLEKSYMSDTWSKDSNWMGYIDVGNDLESKRIGIRDIMVVWRGTVLPSKWYEDMQRDLEPLGHEEAKVERGFLRIHKSKRIYTRYNKTNASELVIEEIKRLTKFYKSIGEQVSLTLTGHSLGGTLTLQNAYAAMRFPTLLINVISFGLGDTLALQNAYVGNIAFRDELHHGGVKALHHNQIRSSPSNARYCRHLHI</sequence>
<dbReference type="Proteomes" id="UP001157418">
    <property type="component" value="Unassembled WGS sequence"/>
</dbReference>
<keyword evidence="7" id="KW-0442">Lipid degradation</keyword>
<keyword evidence="11" id="KW-1185">Reference proteome</keyword>
<evidence type="ECO:0000256" key="2">
    <source>
        <dbReference type="ARBA" id="ARBA00010701"/>
    </source>
</evidence>